<dbReference type="Proteomes" id="UP000801864">
    <property type="component" value="Unassembled WGS sequence"/>
</dbReference>
<evidence type="ECO:0000313" key="2">
    <source>
        <dbReference type="Proteomes" id="UP000801864"/>
    </source>
</evidence>
<dbReference type="AlphaFoldDB" id="A0A9P5CCM1"/>
<evidence type="ECO:0000313" key="1">
    <source>
        <dbReference type="EMBL" id="KAF3072766.1"/>
    </source>
</evidence>
<organism evidence="1 2">
    <name type="scientific">Trichoderma lentiforme</name>
    <dbReference type="NCBI Taxonomy" id="1567552"/>
    <lineage>
        <taxon>Eukaryota</taxon>
        <taxon>Fungi</taxon>
        <taxon>Dikarya</taxon>
        <taxon>Ascomycota</taxon>
        <taxon>Pezizomycotina</taxon>
        <taxon>Sordariomycetes</taxon>
        <taxon>Hypocreomycetidae</taxon>
        <taxon>Hypocreales</taxon>
        <taxon>Hypocreaceae</taxon>
        <taxon>Trichoderma</taxon>
    </lineage>
</organism>
<accession>A0A9P5CCM1</accession>
<reference evidence="1 2" key="1">
    <citation type="submission" date="2018-06" db="EMBL/GenBank/DDBJ databases">
        <title>Genome analysis of cellulolytic fungus Trichoderma lentiforme CFAM-422.</title>
        <authorList>
            <person name="Steindorff A.S."/>
            <person name="Formighieri E.F."/>
            <person name="Midorikawa G.E.O."/>
            <person name="Tamietti M.S."/>
            <person name="Ramos E.Z."/>
            <person name="Silva A.S."/>
            <person name="Bon E.P.S."/>
            <person name="Mendes T.D."/>
            <person name="Damaso M.C.T."/>
            <person name="Favaro L.C.L."/>
        </authorList>
    </citation>
    <scope>NUCLEOTIDE SEQUENCE [LARGE SCALE GENOMIC DNA]</scope>
    <source>
        <strain evidence="1 2">CFAM-422</strain>
    </source>
</reference>
<proteinExistence type="predicted"/>
<protein>
    <submittedName>
        <fullName evidence="1">Uncharacterized protein</fullName>
    </submittedName>
</protein>
<gene>
    <name evidence="1" type="ORF">CFAM422_004592</name>
</gene>
<name>A0A9P5CCM1_9HYPO</name>
<dbReference type="EMBL" id="QLNT01000007">
    <property type="protein sequence ID" value="KAF3072766.1"/>
    <property type="molecule type" value="Genomic_DNA"/>
</dbReference>
<comment type="caution">
    <text evidence="1">The sequence shown here is derived from an EMBL/GenBank/DDBJ whole genome shotgun (WGS) entry which is preliminary data.</text>
</comment>
<sequence>MLRQSRHQHRRAPVDINATFAGKGLRICRPEPDTRLQAQRGKGLPAVENVLTFLFFQLGEHVGKVPRCDWACTKAVRRLNEGLVPSKVRYEALPRKTAVAPVLMTRQYRIGNIQVQQARCRTCARPLPLLMRNAQVPTLDAAPLAHVGHTYICTNAPCVPTISSTRYQYAKTYRSPAYKGEDVMINCHGCII</sequence>
<keyword evidence="2" id="KW-1185">Reference proteome</keyword>